<feature type="region of interest" description="Disordered" evidence="2">
    <location>
        <begin position="239"/>
        <end position="300"/>
    </location>
</feature>
<dbReference type="InterPro" id="IPR000727">
    <property type="entry name" value="T_SNARE_dom"/>
</dbReference>
<keyword evidence="3" id="KW-0812">Transmembrane</keyword>
<evidence type="ECO:0000313" key="6">
    <source>
        <dbReference type="Proteomes" id="UP001055712"/>
    </source>
</evidence>
<reference evidence="5" key="1">
    <citation type="journal article" date="2019" name="Plant J.">
        <title>Chlorella vulgaris genome assembly and annotation reveals the molecular basis for metabolic acclimation to high light conditions.</title>
        <authorList>
            <person name="Cecchin M."/>
            <person name="Marcolungo L."/>
            <person name="Rossato M."/>
            <person name="Girolomoni L."/>
            <person name="Cosentino E."/>
            <person name="Cuine S."/>
            <person name="Li-Beisson Y."/>
            <person name="Delledonne M."/>
            <person name="Ballottari M."/>
        </authorList>
    </citation>
    <scope>NUCLEOTIDE SEQUENCE</scope>
    <source>
        <strain evidence="5">211/11P</strain>
    </source>
</reference>
<keyword evidence="1" id="KW-0813">Transport</keyword>
<sequence>MRRPRAFVLHFSDVVSRSSDQGTCACECRSLRVRRLGRSAWTPEAQWHAVFDTGWLHMTSSDVWALHGIDALTVNFFLSTPLCRRRDRRRYNMRCSAILALGLFVASATAMDCGAGMPGGWSALEDDDMTYVKNATDAIATEYASLVNATSFLLCPAEPVMSITGCKQVVAGTNYRVHINVTCPDMNGKEVTVVISADLFEGLAGNDMDDDKIDDVEIEAVFVDGVYVGDNLEDLVDDTTDRDDKLEDSLDEAEDRLDDRFDDSDDQFDQFDDQFDDQDDQFDDMDDNDNDDGNDMDDRD</sequence>
<keyword evidence="3" id="KW-1133">Transmembrane helix</keyword>
<proteinExistence type="predicted"/>
<dbReference type="AlphaFoldDB" id="A0A9D4TTN4"/>
<feature type="compositionally biased region" description="Acidic residues" evidence="2">
    <location>
        <begin position="249"/>
        <end position="300"/>
    </location>
</feature>
<evidence type="ECO:0000313" key="5">
    <source>
        <dbReference type="EMBL" id="KAI3433929.1"/>
    </source>
</evidence>
<evidence type="ECO:0000256" key="3">
    <source>
        <dbReference type="SAM" id="Phobius"/>
    </source>
</evidence>
<dbReference type="OrthoDB" id="10612318at2759"/>
<feature type="transmembrane region" description="Helical" evidence="3">
    <location>
        <begin position="91"/>
        <end position="111"/>
    </location>
</feature>
<name>A0A9D4TTN4_CHLVU</name>
<evidence type="ECO:0000256" key="1">
    <source>
        <dbReference type="ARBA" id="ARBA00022927"/>
    </source>
</evidence>
<organism evidence="5 6">
    <name type="scientific">Chlorella vulgaris</name>
    <name type="common">Green alga</name>
    <dbReference type="NCBI Taxonomy" id="3077"/>
    <lineage>
        <taxon>Eukaryota</taxon>
        <taxon>Viridiplantae</taxon>
        <taxon>Chlorophyta</taxon>
        <taxon>core chlorophytes</taxon>
        <taxon>Trebouxiophyceae</taxon>
        <taxon>Chlorellales</taxon>
        <taxon>Chlorellaceae</taxon>
        <taxon>Chlorella clade</taxon>
        <taxon>Chlorella</taxon>
    </lineage>
</organism>
<dbReference type="InterPro" id="IPR018073">
    <property type="entry name" value="Prot_inh_cystat_CS"/>
</dbReference>
<keyword evidence="6" id="KW-1185">Reference proteome</keyword>
<comment type="caution">
    <text evidence="5">The sequence shown here is derived from an EMBL/GenBank/DDBJ whole genome shotgun (WGS) entry which is preliminary data.</text>
</comment>
<dbReference type="Proteomes" id="UP001055712">
    <property type="component" value="Unassembled WGS sequence"/>
</dbReference>
<gene>
    <name evidence="5" type="ORF">D9Q98_003731</name>
</gene>
<dbReference type="GO" id="GO:0015031">
    <property type="term" value="P:protein transport"/>
    <property type="evidence" value="ECO:0007669"/>
    <property type="project" value="UniProtKB-KW"/>
</dbReference>
<keyword evidence="1" id="KW-0653">Protein transport</keyword>
<protein>
    <recommendedName>
        <fullName evidence="4">t-SNARE coiled-coil homology domain-containing protein</fullName>
    </recommendedName>
</protein>
<accession>A0A9D4TTN4</accession>
<dbReference type="PROSITE" id="PS50192">
    <property type="entry name" value="T_SNARE"/>
    <property type="match status" value="1"/>
</dbReference>
<feature type="domain" description="T-SNARE coiled-coil homology" evidence="4">
    <location>
        <begin position="244"/>
        <end position="300"/>
    </location>
</feature>
<reference evidence="5" key="2">
    <citation type="submission" date="2020-11" db="EMBL/GenBank/DDBJ databases">
        <authorList>
            <person name="Cecchin M."/>
            <person name="Marcolungo L."/>
            <person name="Rossato M."/>
            <person name="Girolomoni L."/>
            <person name="Cosentino E."/>
            <person name="Cuine S."/>
            <person name="Li-Beisson Y."/>
            <person name="Delledonne M."/>
            <person name="Ballottari M."/>
        </authorList>
    </citation>
    <scope>NUCLEOTIDE SEQUENCE</scope>
    <source>
        <strain evidence="5">211/11P</strain>
        <tissue evidence="5">Whole cell</tissue>
    </source>
</reference>
<evidence type="ECO:0000256" key="2">
    <source>
        <dbReference type="SAM" id="MobiDB-lite"/>
    </source>
</evidence>
<dbReference type="PROSITE" id="PS00287">
    <property type="entry name" value="CYSTATIN"/>
    <property type="match status" value="1"/>
</dbReference>
<dbReference type="EMBL" id="SIDB01000004">
    <property type="protein sequence ID" value="KAI3433929.1"/>
    <property type="molecule type" value="Genomic_DNA"/>
</dbReference>
<evidence type="ECO:0000259" key="4">
    <source>
        <dbReference type="PROSITE" id="PS50192"/>
    </source>
</evidence>
<keyword evidence="3" id="KW-0472">Membrane</keyword>